<accession>A0A2M7BRC5</accession>
<evidence type="ECO:0008006" key="4">
    <source>
        <dbReference type="Google" id="ProtNLM"/>
    </source>
</evidence>
<feature type="transmembrane region" description="Helical" evidence="1">
    <location>
        <begin position="149"/>
        <end position="168"/>
    </location>
</feature>
<sequence>MLTGGHIAVSYLLAQTAKSFGLPLTGNEVLGIVIAGNIIDLDFFAGFITGKTGEAHHQNITHTPLGITAIWMVTNLLFHPSIGLSLLLLTAMSLHLIMDEVGYWAYKLKLYKAVVFPQINWLYPITGFHKHKLMKSNKNVLNYYLFKTWPISLTELVLIVVASVIFFLSK</sequence>
<evidence type="ECO:0000313" key="3">
    <source>
        <dbReference type="Proteomes" id="UP000230119"/>
    </source>
</evidence>
<keyword evidence="1" id="KW-0472">Membrane</keyword>
<comment type="caution">
    <text evidence="2">The sequence shown here is derived from an EMBL/GenBank/DDBJ whole genome shotgun (WGS) entry which is preliminary data.</text>
</comment>
<keyword evidence="1" id="KW-1133">Transmembrane helix</keyword>
<keyword evidence="1" id="KW-0812">Transmembrane</keyword>
<reference evidence="3" key="1">
    <citation type="submission" date="2017-09" db="EMBL/GenBank/DDBJ databases">
        <title>Depth-based differentiation of microbial function through sediment-hosted aquifers and enrichment of novel symbionts in the deep terrestrial subsurface.</title>
        <authorList>
            <person name="Probst A.J."/>
            <person name="Ladd B."/>
            <person name="Jarett J.K."/>
            <person name="Geller-Mcgrath D.E."/>
            <person name="Sieber C.M.K."/>
            <person name="Emerson J.B."/>
            <person name="Anantharaman K."/>
            <person name="Thomas B.C."/>
            <person name="Malmstrom R."/>
            <person name="Stieglmeier M."/>
            <person name="Klingl A."/>
            <person name="Woyke T."/>
            <person name="Ryan C.M."/>
            <person name="Banfield J.F."/>
        </authorList>
    </citation>
    <scope>NUCLEOTIDE SEQUENCE [LARGE SCALE GENOMIC DNA]</scope>
</reference>
<dbReference type="AlphaFoldDB" id="A0A2M7BRC5"/>
<evidence type="ECO:0000256" key="1">
    <source>
        <dbReference type="SAM" id="Phobius"/>
    </source>
</evidence>
<proteinExistence type="predicted"/>
<feature type="transmembrane region" description="Helical" evidence="1">
    <location>
        <begin position="77"/>
        <end position="98"/>
    </location>
</feature>
<dbReference type="EMBL" id="PEVA01000202">
    <property type="protein sequence ID" value="PIV08034.1"/>
    <property type="molecule type" value="Genomic_DNA"/>
</dbReference>
<gene>
    <name evidence="2" type="ORF">COS52_04830</name>
</gene>
<organism evidence="2 3">
    <name type="scientific">Candidatus Roizmanbacteria bacterium CG03_land_8_20_14_0_80_39_12</name>
    <dbReference type="NCBI Taxonomy" id="1974847"/>
    <lineage>
        <taxon>Bacteria</taxon>
        <taxon>Candidatus Roizmaniibacteriota</taxon>
    </lineage>
</organism>
<protein>
    <recommendedName>
        <fullName evidence="4">Metal-dependent hydrolase</fullName>
    </recommendedName>
</protein>
<feature type="transmembrane region" description="Helical" evidence="1">
    <location>
        <begin position="110"/>
        <end position="129"/>
    </location>
</feature>
<evidence type="ECO:0000313" key="2">
    <source>
        <dbReference type="EMBL" id="PIV08034.1"/>
    </source>
</evidence>
<dbReference type="Pfam" id="PF04307">
    <property type="entry name" value="YdjM"/>
    <property type="match status" value="1"/>
</dbReference>
<dbReference type="InterPro" id="IPR007404">
    <property type="entry name" value="YdjM-like"/>
</dbReference>
<dbReference type="Proteomes" id="UP000230119">
    <property type="component" value="Unassembled WGS sequence"/>
</dbReference>
<name>A0A2M7BRC5_9BACT</name>